<dbReference type="InterPro" id="IPR000740">
    <property type="entry name" value="GrpE"/>
</dbReference>
<dbReference type="InterPro" id="IPR009012">
    <property type="entry name" value="GrpE_head"/>
</dbReference>
<gene>
    <name evidence="2" type="ORF">AN481_15630</name>
</gene>
<dbReference type="AlphaFoldDB" id="A0A1B7VPM0"/>
<accession>A0A1B7VPM0</accession>
<dbReference type="Proteomes" id="UP000092382">
    <property type="component" value="Unassembled WGS sequence"/>
</dbReference>
<sequence>MINYQISSEEREQLKQVISTLLKTEYTLRQNLREQEKEHQASNEQLYLETLEIFDALETLRFVLAENPEIKESGLQRLPKSLASIEKKLLGMLEKRGVKSIIFTESQPNFEFCRVVDREIKDDIEEQTITKVVRQGFELDNQVLRPIEVITSKKSSSN</sequence>
<dbReference type="GO" id="GO:0051087">
    <property type="term" value="F:protein-folding chaperone binding"/>
    <property type="evidence" value="ECO:0007669"/>
    <property type="project" value="InterPro"/>
</dbReference>
<evidence type="ECO:0008006" key="4">
    <source>
        <dbReference type="Google" id="ProtNLM"/>
    </source>
</evidence>
<proteinExistence type="predicted"/>
<dbReference type="Gene3D" id="2.30.22.10">
    <property type="entry name" value="Head domain of nucleotide exchange factor GrpE"/>
    <property type="match status" value="1"/>
</dbReference>
<dbReference type="Pfam" id="PF01025">
    <property type="entry name" value="GrpE"/>
    <property type="match status" value="1"/>
</dbReference>
<evidence type="ECO:0000313" key="2">
    <source>
        <dbReference type="EMBL" id="OBQ22442.1"/>
    </source>
</evidence>
<protein>
    <recommendedName>
        <fullName evidence="4">Molecular chaperone GrpE</fullName>
    </recommendedName>
</protein>
<organism evidence="2 3">
    <name type="scientific">Aphanizomenon flos-aquae LD13</name>
    <dbReference type="NCBI Taxonomy" id="1710894"/>
    <lineage>
        <taxon>Bacteria</taxon>
        <taxon>Bacillati</taxon>
        <taxon>Cyanobacteriota</taxon>
        <taxon>Cyanophyceae</taxon>
        <taxon>Nostocales</taxon>
        <taxon>Aphanizomenonaceae</taxon>
        <taxon>Aphanizomenon</taxon>
    </lineage>
</organism>
<comment type="caution">
    <text evidence="2">The sequence shown here is derived from an EMBL/GenBank/DDBJ whole genome shotgun (WGS) entry which is preliminary data.</text>
</comment>
<dbReference type="GO" id="GO:0042803">
    <property type="term" value="F:protein homodimerization activity"/>
    <property type="evidence" value="ECO:0007669"/>
    <property type="project" value="InterPro"/>
</dbReference>
<dbReference type="GO" id="GO:0006457">
    <property type="term" value="P:protein folding"/>
    <property type="evidence" value="ECO:0007669"/>
    <property type="project" value="InterPro"/>
</dbReference>
<keyword evidence="1" id="KW-0143">Chaperone</keyword>
<dbReference type="STRING" id="1803587.GCA_001593825_03479"/>
<reference evidence="2 3" key="1">
    <citation type="submission" date="2015-09" db="EMBL/GenBank/DDBJ databases">
        <title>Whole genome shotgun sequence assembly of Aphanizomenon flos-aquae UKL13.</title>
        <authorList>
            <person name="Driscoll C."/>
        </authorList>
    </citation>
    <scope>NUCLEOTIDE SEQUENCE [LARGE SCALE GENOMIC DNA]</scope>
    <source>
        <strain evidence="2">MDT13</strain>
    </source>
</reference>
<evidence type="ECO:0000256" key="1">
    <source>
        <dbReference type="ARBA" id="ARBA00023186"/>
    </source>
</evidence>
<name>A0A1B7VPM0_APHFL</name>
<dbReference type="SUPFAM" id="SSF51064">
    <property type="entry name" value="Head domain of nucleotide exchange factor GrpE"/>
    <property type="match status" value="1"/>
</dbReference>
<dbReference type="EMBL" id="LJOY01000062">
    <property type="protein sequence ID" value="OBQ22442.1"/>
    <property type="molecule type" value="Genomic_DNA"/>
</dbReference>
<dbReference type="PATRIC" id="fig|1710894.3.peg.1699"/>
<evidence type="ECO:0000313" key="3">
    <source>
        <dbReference type="Proteomes" id="UP000092382"/>
    </source>
</evidence>
<dbReference type="GO" id="GO:0000774">
    <property type="term" value="F:adenyl-nucleotide exchange factor activity"/>
    <property type="evidence" value="ECO:0007669"/>
    <property type="project" value="InterPro"/>
</dbReference>